<proteinExistence type="predicted"/>
<accession>A0ABN8Y3B0</accession>
<protein>
    <submittedName>
        <fullName evidence="2">Uncharacterized protein</fullName>
    </submittedName>
</protein>
<reference evidence="2" key="1">
    <citation type="submission" date="2023-04" db="EMBL/GenBank/DDBJ databases">
        <authorList>
            <consortium name="ELIXIR-Norway"/>
        </authorList>
    </citation>
    <scope>NUCLEOTIDE SEQUENCE [LARGE SCALE GENOMIC DNA]</scope>
</reference>
<organism evidence="2 3">
    <name type="scientific">Rangifer tarandus platyrhynchus</name>
    <name type="common">Svalbard reindeer</name>
    <dbReference type="NCBI Taxonomy" id="3082113"/>
    <lineage>
        <taxon>Eukaryota</taxon>
        <taxon>Metazoa</taxon>
        <taxon>Chordata</taxon>
        <taxon>Craniata</taxon>
        <taxon>Vertebrata</taxon>
        <taxon>Euteleostomi</taxon>
        <taxon>Mammalia</taxon>
        <taxon>Eutheria</taxon>
        <taxon>Laurasiatheria</taxon>
        <taxon>Artiodactyla</taxon>
        <taxon>Ruminantia</taxon>
        <taxon>Pecora</taxon>
        <taxon>Cervidae</taxon>
        <taxon>Odocoileinae</taxon>
        <taxon>Rangifer</taxon>
    </lineage>
</organism>
<feature type="region of interest" description="Disordered" evidence="1">
    <location>
        <begin position="137"/>
        <end position="185"/>
    </location>
</feature>
<keyword evidence="3" id="KW-1185">Reference proteome</keyword>
<evidence type="ECO:0000256" key="1">
    <source>
        <dbReference type="SAM" id="MobiDB-lite"/>
    </source>
</evidence>
<dbReference type="Proteomes" id="UP001176941">
    <property type="component" value="Chromosome 13"/>
</dbReference>
<evidence type="ECO:0000313" key="2">
    <source>
        <dbReference type="EMBL" id="CAI9156085.1"/>
    </source>
</evidence>
<evidence type="ECO:0000313" key="3">
    <source>
        <dbReference type="Proteomes" id="UP001176941"/>
    </source>
</evidence>
<gene>
    <name evidence="2" type="ORF">MRATA1EN1_LOCUS5047</name>
</gene>
<name>A0ABN8Y3B0_RANTA</name>
<dbReference type="EMBL" id="OX459949">
    <property type="protein sequence ID" value="CAI9156085.1"/>
    <property type="molecule type" value="Genomic_DNA"/>
</dbReference>
<sequence>MEAASVPALRKLEPRSSPPLGLFLAGNLWDSCAEESRPQGHALPGSTQESTLLQALSPRASHTQVEEDFGTSMRMLSWRHLPHRCGLRPQQQVDVFYEHRQRPLVGRTTTWSGARPGCLGPGTASDLDSGLVGSSLRPRLARPDIPTGSSHQAAGKALGLRGRLPTVSGSPQAWQKARKSSVLQE</sequence>